<feature type="transmembrane region" description="Helical" evidence="1">
    <location>
        <begin position="316"/>
        <end position="334"/>
    </location>
</feature>
<feature type="transmembrane region" description="Helical" evidence="1">
    <location>
        <begin position="177"/>
        <end position="205"/>
    </location>
</feature>
<dbReference type="NCBIfam" id="NF040863">
    <property type="entry name" value="HgcA_corrinoid"/>
    <property type="match status" value="1"/>
</dbReference>
<evidence type="ECO:0000313" key="3">
    <source>
        <dbReference type="EMBL" id="MBC8432761.1"/>
    </source>
</evidence>
<feature type="domain" description="CO dehydrogenase/acetyl-CoA synthase delta subunit TIM barrel" evidence="2">
    <location>
        <begin position="35"/>
        <end position="125"/>
    </location>
</feature>
<dbReference type="Proteomes" id="UP000605201">
    <property type="component" value="Unassembled WGS sequence"/>
</dbReference>
<dbReference type="EMBL" id="JACNIG010000247">
    <property type="protein sequence ID" value="MBC8432761.1"/>
    <property type="molecule type" value="Genomic_DNA"/>
</dbReference>
<comment type="caution">
    <text evidence="3">The sequence shown here is derived from an EMBL/GenBank/DDBJ whole genome shotgun (WGS) entry which is preliminary data.</text>
</comment>
<dbReference type="InterPro" id="IPR016041">
    <property type="entry name" value="Ac-CoA_synth_d_su_TIM-brl"/>
</dbReference>
<gene>
    <name evidence="3" type="ORF">H8D96_12685</name>
</gene>
<protein>
    <submittedName>
        <fullName evidence="3">Acetyl-CoA synthase subunit gamma</fullName>
    </submittedName>
</protein>
<reference evidence="3 4" key="1">
    <citation type="submission" date="2020-08" db="EMBL/GenBank/DDBJ databases">
        <title>Bridging the membrane lipid divide: bacteria of the FCB group superphylum have the potential to synthesize archaeal ether lipids.</title>
        <authorList>
            <person name="Villanueva L."/>
            <person name="Von Meijenfeldt F.A.B."/>
            <person name="Westbye A.B."/>
            <person name="Yadav S."/>
            <person name="Hopmans E.C."/>
            <person name="Dutilh B.E."/>
            <person name="Sinninghe Damste J.S."/>
        </authorList>
    </citation>
    <scope>NUCLEOTIDE SEQUENCE [LARGE SCALE GENOMIC DNA]</scope>
    <source>
        <strain evidence="3">NIOZ-UU17</strain>
    </source>
</reference>
<dbReference type="Pfam" id="PF03599">
    <property type="entry name" value="CdhD"/>
    <property type="match status" value="1"/>
</dbReference>
<keyword evidence="1" id="KW-1133">Transmembrane helix</keyword>
<accession>A0A8J6P3B5</accession>
<feature type="transmembrane region" description="Helical" evidence="1">
    <location>
        <begin position="280"/>
        <end position="304"/>
    </location>
</feature>
<dbReference type="AlphaFoldDB" id="A0A8J6P3B5"/>
<keyword evidence="1" id="KW-0472">Membrane</keyword>
<evidence type="ECO:0000259" key="2">
    <source>
        <dbReference type="Pfam" id="PF03599"/>
    </source>
</evidence>
<organism evidence="3 4">
    <name type="scientific">Candidatus Desulfatibia vada</name>
    <dbReference type="NCBI Taxonomy" id="2841696"/>
    <lineage>
        <taxon>Bacteria</taxon>
        <taxon>Pseudomonadati</taxon>
        <taxon>Thermodesulfobacteriota</taxon>
        <taxon>Desulfobacteria</taxon>
        <taxon>Desulfobacterales</taxon>
        <taxon>Desulfobacterales incertae sedis</taxon>
        <taxon>Candidatus Desulfatibia</taxon>
    </lineage>
</organism>
<feature type="transmembrane region" description="Helical" evidence="1">
    <location>
        <begin position="217"/>
        <end position="240"/>
    </location>
</feature>
<evidence type="ECO:0000313" key="4">
    <source>
        <dbReference type="Proteomes" id="UP000605201"/>
    </source>
</evidence>
<dbReference type="Gene3D" id="3.40.50.11600">
    <property type="match status" value="1"/>
</dbReference>
<feature type="transmembrane region" description="Helical" evidence="1">
    <location>
        <begin position="247"/>
        <end position="268"/>
    </location>
</feature>
<keyword evidence="1" id="KW-0812">Transmembrane</keyword>
<proteinExistence type="predicted"/>
<name>A0A8J6P3B5_9BACT</name>
<evidence type="ECO:0000256" key="1">
    <source>
        <dbReference type="SAM" id="Phobius"/>
    </source>
</evidence>
<sequence length="339" mass="37151">MNTPVGEVPRVSSSLTRADHWGTFKARWSVGRMNYTVEPGLYALNRPTDQSPVLVTANYKMSFDSLRQTLWDFDAWILVLDTDGINVWCAAGKGTFGTDELVARIKSSGLEQIVAHRRLLLPQLSGPGIAAFKIKKLSGFKAVYGPIRAMDLKSFFENGLKATPAMRKKSFPLWERIVLIPVELVAALKPAVFVLAFFFVLGGFGGPGDFWTNALDYGLFAVIALTTAILSGAILTPILLPYLPGRAFALKGFILGLLTAIILAFFRNVDFASWPGRLEIMAWFFLVPAVTAFLAMNFTGASTYTSLSGVKKEMRWAVPLQIGAVVVGLGLWLGSRFMV</sequence>